<gene>
    <name evidence="4" type="ORF">KFL_000610230</name>
</gene>
<evidence type="ECO:0000259" key="3">
    <source>
        <dbReference type="PROSITE" id="PS50888"/>
    </source>
</evidence>
<dbReference type="AlphaFoldDB" id="A0A0U9HS06"/>
<dbReference type="PANTHER" id="PTHR45844:SF2">
    <property type="entry name" value="TRANSCRIPTION FACTOR BHLH30"/>
    <property type="match status" value="1"/>
</dbReference>
<accession>A0A0U9HS06</accession>
<sequence>MESSKSGAGDPTLRNGDSGTPPAPALPPRLQAKDNSLSRADSFQSKDGSSGESKSKSHSEAERRRRERINAHLGTLRNLLPHPTKADKASLLGEVIDHVKELQRQADEVAGEGVPSGGDKVLVTLDEQEGAQVLKVAMSCEDRPELLTEVVKAIQRCKLRTLRAEMTTLGGRVRLDLLLGSEEESKEQKLPKDVCKAVRDALTAVIERNASLSNPNWPESKRQKTGNGQTVTAS</sequence>
<feature type="compositionally biased region" description="Polar residues" evidence="2">
    <location>
        <begin position="33"/>
        <end position="43"/>
    </location>
</feature>
<proteinExistence type="predicted"/>
<dbReference type="CDD" id="cd04873">
    <property type="entry name" value="ACT_UUR-ACR-like"/>
    <property type="match status" value="1"/>
</dbReference>
<name>A0A0U9HS06_KLENI</name>
<dbReference type="GO" id="GO:0003700">
    <property type="term" value="F:DNA-binding transcription factor activity"/>
    <property type="evidence" value="ECO:0007669"/>
    <property type="project" value="InterPro"/>
</dbReference>
<dbReference type="PANTHER" id="PTHR45844">
    <property type="entry name" value="TRANSCRIPTION FACTOR BHLH30"/>
    <property type="match status" value="1"/>
</dbReference>
<evidence type="ECO:0000256" key="2">
    <source>
        <dbReference type="SAM" id="MobiDB-lite"/>
    </source>
</evidence>
<feature type="region of interest" description="Disordered" evidence="2">
    <location>
        <begin position="209"/>
        <end position="234"/>
    </location>
</feature>
<dbReference type="SMR" id="A0A0U9HS06"/>
<organism evidence="4 5">
    <name type="scientific">Klebsormidium nitens</name>
    <name type="common">Green alga</name>
    <name type="synonym">Ulothrix nitens</name>
    <dbReference type="NCBI Taxonomy" id="105231"/>
    <lineage>
        <taxon>Eukaryota</taxon>
        <taxon>Viridiplantae</taxon>
        <taxon>Streptophyta</taxon>
        <taxon>Klebsormidiophyceae</taxon>
        <taxon>Klebsormidiales</taxon>
        <taxon>Klebsormidiaceae</taxon>
        <taxon>Klebsormidium</taxon>
    </lineage>
</organism>
<dbReference type="SMART" id="SM00353">
    <property type="entry name" value="HLH"/>
    <property type="match status" value="1"/>
</dbReference>
<dbReference type="InterPro" id="IPR011598">
    <property type="entry name" value="bHLH_dom"/>
</dbReference>
<keyword evidence="1" id="KW-0238">DNA-binding</keyword>
<protein>
    <submittedName>
        <fullName evidence="4">Basic helix-loop-helix protein</fullName>
    </submittedName>
</protein>
<dbReference type="Proteomes" id="UP000054558">
    <property type="component" value="Unassembled WGS sequence"/>
</dbReference>
<evidence type="ECO:0000313" key="5">
    <source>
        <dbReference type="Proteomes" id="UP000054558"/>
    </source>
</evidence>
<feature type="domain" description="BHLH" evidence="3">
    <location>
        <begin position="53"/>
        <end position="102"/>
    </location>
</feature>
<dbReference type="EMBL" id="DF237010">
    <property type="protein sequence ID" value="GAQ80745.1"/>
    <property type="molecule type" value="Genomic_DNA"/>
</dbReference>
<keyword evidence="5" id="KW-1185">Reference proteome</keyword>
<dbReference type="PROSITE" id="PS50888">
    <property type="entry name" value="BHLH"/>
    <property type="match status" value="1"/>
</dbReference>
<dbReference type="GO" id="GO:0046983">
    <property type="term" value="F:protein dimerization activity"/>
    <property type="evidence" value="ECO:0007669"/>
    <property type="project" value="InterPro"/>
</dbReference>
<dbReference type="Gene3D" id="4.10.280.10">
    <property type="entry name" value="Helix-loop-helix DNA-binding domain"/>
    <property type="match status" value="1"/>
</dbReference>
<dbReference type="InterPro" id="IPR045847">
    <property type="entry name" value="AIG1-like"/>
</dbReference>
<dbReference type="InterPro" id="IPR036638">
    <property type="entry name" value="HLH_DNA-bd_sf"/>
</dbReference>
<dbReference type="GO" id="GO:0003677">
    <property type="term" value="F:DNA binding"/>
    <property type="evidence" value="ECO:0007669"/>
    <property type="project" value="UniProtKB-KW"/>
</dbReference>
<dbReference type="OMA" id="PEIMMEL"/>
<feature type="region of interest" description="Disordered" evidence="2">
    <location>
        <begin position="1"/>
        <end position="64"/>
    </location>
</feature>
<dbReference type="OrthoDB" id="71302at2759"/>
<dbReference type="Pfam" id="PF00010">
    <property type="entry name" value="HLH"/>
    <property type="match status" value="1"/>
</dbReference>
<dbReference type="SUPFAM" id="SSF47459">
    <property type="entry name" value="HLH, helix-loop-helix DNA-binding domain"/>
    <property type="match status" value="1"/>
</dbReference>
<feature type="compositionally biased region" description="Polar residues" evidence="2">
    <location>
        <begin position="225"/>
        <end position="234"/>
    </location>
</feature>
<evidence type="ECO:0000256" key="1">
    <source>
        <dbReference type="ARBA" id="ARBA00023125"/>
    </source>
</evidence>
<feature type="compositionally biased region" description="Basic and acidic residues" evidence="2">
    <location>
        <begin position="53"/>
        <end position="64"/>
    </location>
</feature>
<evidence type="ECO:0000313" key="4">
    <source>
        <dbReference type="EMBL" id="GAQ80745.1"/>
    </source>
</evidence>
<reference evidence="4 5" key="1">
    <citation type="journal article" date="2014" name="Nat. Commun.">
        <title>Klebsormidium flaccidum genome reveals primary factors for plant terrestrial adaptation.</title>
        <authorList>
            <person name="Hori K."/>
            <person name="Maruyama F."/>
            <person name="Fujisawa T."/>
            <person name="Togashi T."/>
            <person name="Yamamoto N."/>
            <person name="Seo M."/>
            <person name="Sato S."/>
            <person name="Yamada T."/>
            <person name="Mori H."/>
            <person name="Tajima N."/>
            <person name="Moriyama T."/>
            <person name="Ikeuchi M."/>
            <person name="Watanabe M."/>
            <person name="Wada H."/>
            <person name="Kobayashi K."/>
            <person name="Saito M."/>
            <person name="Masuda T."/>
            <person name="Sasaki-Sekimoto Y."/>
            <person name="Mashiguchi K."/>
            <person name="Awai K."/>
            <person name="Shimojima M."/>
            <person name="Masuda S."/>
            <person name="Iwai M."/>
            <person name="Nobusawa T."/>
            <person name="Narise T."/>
            <person name="Kondo S."/>
            <person name="Saito H."/>
            <person name="Sato R."/>
            <person name="Murakawa M."/>
            <person name="Ihara Y."/>
            <person name="Oshima-Yamada Y."/>
            <person name="Ohtaka K."/>
            <person name="Satoh M."/>
            <person name="Sonobe K."/>
            <person name="Ishii M."/>
            <person name="Ohtani R."/>
            <person name="Kanamori-Sato M."/>
            <person name="Honoki R."/>
            <person name="Miyazaki D."/>
            <person name="Mochizuki H."/>
            <person name="Umetsu J."/>
            <person name="Higashi K."/>
            <person name="Shibata D."/>
            <person name="Kamiya Y."/>
            <person name="Sato N."/>
            <person name="Nakamura Y."/>
            <person name="Tabata S."/>
            <person name="Ida S."/>
            <person name="Kurokawa K."/>
            <person name="Ohta H."/>
        </authorList>
    </citation>
    <scope>NUCLEOTIDE SEQUENCE [LARGE SCALE GENOMIC DNA]</scope>
    <source>
        <strain evidence="4 5">NIES-2285</strain>
    </source>
</reference>